<protein>
    <recommendedName>
        <fullName evidence="8">CAF1B/HIR1 beta-propeller domain-containing protein</fullName>
    </recommendedName>
</protein>
<dbReference type="PROSITE" id="PS00678">
    <property type="entry name" value="WD_REPEATS_1"/>
    <property type="match status" value="1"/>
</dbReference>
<dbReference type="GO" id="GO:0031491">
    <property type="term" value="F:nucleosome binding"/>
    <property type="evidence" value="ECO:0007669"/>
    <property type="project" value="TreeGrafter"/>
</dbReference>
<dbReference type="InterPro" id="IPR015943">
    <property type="entry name" value="WD40/YVTN_repeat-like_dom_sf"/>
</dbReference>
<dbReference type="EMBL" id="LGRX02002598">
    <property type="protein sequence ID" value="KAK3283894.1"/>
    <property type="molecule type" value="Genomic_DNA"/>
</dbReference>
<dbReference type="InterPro" id="IPR055410">
    <property type="entry name" value="Beta-prop_CAF1B_HIR1"/>
</dbReference>
<dbReference type="InterPro" id="IPR019775">
    <property type="entry name" value="WD40_repeat_CS"/>
</dbReference>
<dbReference type="Gene3D" id="2.130.10.10">
    <property type="entry name" value="YVTN repeat-like/Quinoprotein amine dehydrogenase"/>
    <property type="match status" value="2"/>
</dbReference>
<dbReference type="GO" id="GO:0005634">
    <property type="term" value="C:nucleus"/>
    <property type="evidence" value="ECO:0007669"/>
    <property type="project" value="UniProtKB-SubCell"/>
</dbReference>
<evidence type="ECO:0000256" key="6">
    <source>
        <dbReference type="ARBA" id="ARBA00023242"/>
    </source>
</evidence>
<dbReference type="SMART" id="SM00320">
    <property type="entry name" value="WD40"/>
    <property type="match status" value="4"/>
</dbReference>
<keyword evidence="3 7" id="KW-0853">WD repeat</keyword>
<feature type="domain" description="CAF1B/HIR1 beta-propeller" evidence="8">
    <location>
        <begin position="9"/>
        <end position="213"/>
    </location>
</feature>
<dbReference type="GO" id="GO:0006338">
    <property type="term" value="P:chromatin remodeling"/>
    <property type="evidence" value="ECO:0007669"/>
    <property type="project" value="TreeGrafter"/>
</dbReference>
<reference evidence="9 10" key="1">
    <citation type="journal article" date="2015" name="Genome Biol. Evol.">
        <title>Comparative Genomics of a Bacterivorous Green Alga Reveals Evolutionary Causalities and Consequences of Phago-Mixotrophic Mode of Nutrition.</title>
        <authorList>
            <person name="Burns J.A."/>
            <person name="Paasch A."/>
            <person name="Narechania A."/>
            <person name="Kim E."/>
        </authorList>
    </citation>
    <scope>NUCLEOTIDE SEQUENCE [LARGE SCALE GENOMIC DNA]</scope>
    <source>
        <strain evidence="9 10">PLY_AMNH</strain>
    </source>
</reference>
<comment type="similarity">
    <text evidence="2">Belongs to the WD repeat HIR1 family.</text>
</comment>
<dbReference type="PANTHER" id="PTHR13831:SF0">
    <property type="entry name" value="PROTEIN HIRA"/>
    <property type="match status" value="1"/>
</dbReference>
<feature type="non-terminal residue" evidence="9">
    <location>
        <position position="292"/>
    </location>
</feature>
<evidence type="ECO:0000256" key="4">
    <source>
        <dbReference type="ARBA" id="ARBA00022737"/>
    </source>
</evidence>
<dbReference type="InterPro" id="IPR020472">
    <property type="entry name" value="WD40_PAC1"/>
</dbReference>
<feature type="repeat" description="WD" evidence="7">
    <location>
        <begin position="14"/>
        <end position="48"/>
    </location>
</feature>
<proteinExistence type="inferred from homology"/>
<evidence type="ECO:0000256" key="3">
    <source>
        <dbReference type="ARBA" id="ARBA00022574"/>
    </source>
</evidence>
<evidence type="ECO:0000259" key="8">
    <source>
        <dbReference type="Pfam" id="PF24105"/>
    </source>
</evidence>
<comment type="caution">
    <text evidence="9">The sequence shown here is derived from an EMBL/GenBank/DDBJ whole genome shotgun (WGS) entry which is preliminary data.</text>
</comment>
<evidence type="ECO:0000313" key="9">
    <source>
        <dbReference type="EMBL" id="KAK3283894.1"/>
    </source>
</evidence>
<dbReference type="PRINTS" id="PR00320">
    <property type="entry name" value="GPROTEINBRPT"/>
</dbReference>
<dbReference type="AlphaFoldDB" id="A0AAE0LGH7"/>
<evidence type="ECO:0000256" key="2">
    <source>
        <dbReference type="ARBA" id="ARBA00007306"/>
    </source>
</evidence>
<sequence length="292" mass="32135">MIVDKPSWISHHSSDDAAQSIYCIDVHVDSSRLATAGADGKVKIWNMQPIMNPPTAGETKDEEPKVLQTLCDHVGHVIVVRFSPNGIQIASGAVDKAVCVYHFCEGRGSQVFGSNDPPPVENWKLRHHLSGHQADVVDLAWSGVDKLLAIASVDNTISIWETVSWKRVATLTQHNGLVKGLAWDPIGRYLVSQSDDKYVIVWRTGDWQVAHRIGPDIFSNIINIGYSLRPSFSPDGACVTCARGFLDGVHVAPVLERQNKFARENSFVAHKAAVLVATFNPRMFYSKNASVK</sequence>
<feature type="repeat" description="WD" evidence="7">
    <location>
        <begin position="171"/>
        <end position="202"/>
    </location>
</feature>
<dbReference type="Proteomes" id="UP001190700">
    <property type="component" value="Unassembled WGS sequence"/>
</dbReference>
<evidence type="ECO:0000256" key="1">
    <source>
        <dbReference type="ARBA" id="ARBA00004123"/>
    </source>
</evidence>
<evidence type="ECO:0000256" key="7">
    <source>
        <dbReference type="PROSITE-ProRule" id="PRU00221"/>
    </source>
</evidence>
<keyword evidence="4" id="KW-0677">Repeat</keyword>
<comment type="subcellular location">
    <subcellularLocation>
        <location evidence="1">Nucleus</location>
    </subcellularLocation>
</comment>
<dbReference type="SUPFAM" id="SSF50978">
    <property type="entry name" value="WD40 repeat-like"/>
    <property type="match status" value="1"/>
</dbReference>
<organism evidence="9 10">
    <name type="scientific">Cymbomonas tetramitiformis</name>
    <dbReference type="NCBI Taxonomy" id="36881"/>
    <lineage>
        <taxon>Eukaryota</taxon>
        <taxon>Viridiplantae</taxon>
        <taxon>Chlorophyta</taxon>
        <taxon>Pyramimonadophyceae</taxon>
        <taxon>Pyramimonadales</taxon>
        <taxon>Pyramimonadaceae</taxon>
        <taxon>Cymbomonas</taxon>
    </lineage>
</organism>
<dbReference type="InterPro" id="IPR031120">
    <property type="entry name" value="HIR1-like"/>
</dbReference>
<dbReference type="PROSITE" id="PS50294">
    <property type="entry name" value="WD_REPEATS_REGION"/>
    <property type="match status" value="2"/>
</dbReference>
<name>A0AAE0LGH7_9CHLO</name>
<feature type="repeat" description="WD" evidence="7">
    <location>
        <begin position="129"/>
        <end position="170"/>
    </location>
</feature>
<dbReference type="PROSITE" id="PS50082">
    <property type="entry name" value="WD_REPEATS_2"/>
    <property type="match status" value="3"/>
</dbReference>
<dbReference type="InterPro" id="IPR001680">
    <property type="entry name" value="WD40_rpt"/>
</dbReference>
<dbReference type="GO" id="GO:0000785">
    <property type="term" value="C:chromatin"/>
    <property type="evidence" value="ECO:0007669"/>
    <property type="project" value="TreeGrafter"/>
</dbReference>
<dbReference type="PANTHER" id="PTHR13831">
    <property type="entry name" value="MEMBER OF THE HIR1 FAMILY OF WD-REPEAT PROTEINS"/>
    <property type="match status" value="1"/>
</dbReference>
<dbReference type="InterPro" id="IPR036322">
    <property type="entry name" value="WD40_repeat_dom_sf"/>
</dbReference>
<gene>
    <name evidence="9" type="ORF">CYMTET_8428</name>
</gene>
<dbReference type="GO" id="GO:0006351">
    <property type="term" value="P:DNA-templated transcription"/>
    <property type="evidence" value="ECO:0007669"/>
    <property type="project" value="InterPro"/>
</dbReference>
<keyword evidence="5" id="KW-0156">Chromatin regulator</keyword>
<dbReference type="GO" id="GO:0000417">
    <property type="term" value="C:HIR complex"/>
    <property type="evidence" value="ECO:0007669"/>
    <property type="project" value="TreeGrafter"/>
</dbReference>
<accession>A0AAE0LGH7</accession>
<keyword evidence="10" id="KW-1185">Reference proteome</keyword>
<evidence type="ECO:0000256" key="5">
    <source>
        <dbReference type="ARBA" id="ARBA00022853"/>
    </source>
</evidence>
<dbReference type="Pfam" id="PF24105">
    <property type="entry name" value="Beta-prop_CAF1B_HIR1"/>
    <property type="match status" value="1"/>
</dbReference>
<keyword evidence="6" id="KW-0539">Nucleus</keyword>
<evidence type="ECO:0000313" key="10">
    <source>
        <dbReference type="Proteomes" id="UP001190700"/>
    </source>
</evidence>